<dbReference type="OrthoDB" id="244732at2"/>
<dbReference type="InterPro" id="IPR011047">
    <property type="entry name" value="Quinoprotein_ADH-like_sf"/>
</dbReference>
<feature type="domain" description="Pyrrolo-quinoline quinone repeat" evidence="1">
    <location>
        <begin position="125"/>
        <end position="325"/>
    </location>
</feature>
<accession>A0A5C5ZXL6</accession>
<dbReference type="PANTHER" id="PTHR34512:SF30">
    <property type="entry name" value="OUTER MEMBRANE PROTEIN ASSEMBLY FACTOR BAMB"/>
    <property type="match status" value="1"/>
</dbReference>
<organism evidence="2 3">
    <name type="scientific">Stieleria varia</name>
    <dbReference type="NCBI Taxonomy" id="2528005"/>
    <lineage>
        <taxon>Bacteria</taxon>
        <taxon>Pseudomonadati</taxon>
        <taxon>Planctomycetota</taxon>
        <taxon>Planctomycetia</taxon>
        <taxon>Pirellulales</taxon>
        <taxon>Pirellulaceae</taxon>
        <taxon>Stieleria</taxon>
    </lineage>
</organism>
<dbReference type="Proteomes" id="UP000320176">
    <property type="component" value="Unassembled WGS sequence"/>
</dbReference>
<comment type="caution">
    <text evidence="2">The sequence shown here is derived from an EMBL/GenBank/DDBJ whole genome shotgun (WGS) entry which is preliminary data.</text>
</comment>
<dbReference type="RefSeq" id="WP_146523192.1">
    <property type="nucleotide sequence ID" value="NZ_CP151726.1"/>
</dbReference>
<proteinExistence type="predicted"/>
<keyword evidence="3" id="KW-1185">Reference proteome</keyword>
<dbReference type="Gene3D" id="2.130.10.10">
    <property type="entry name" value="YVTN repeat-like/Quinoprotein amine dehydrogenase"/>
    <property type="match status" value="1"/>
</dbReference>
<dbReference type="EMBL" id="SJPN01000011">
    <property type="protein sequence ID" value="TWT92402.1"/>
    <property type="molecule type" value="Genomic_DNA"/>
</dbReference>
<evidence type="ECO:0000259" key="1">
    <source>
        <dbReference type="Pfam" id="PF13360"/>
    </source>
</evidence>
<dbReference type="PANTHER" id="PTHR34512">
    <property type="entry name" value="CELL SURFACE PROTEIN"/>
    <property type="match status" value="1"/>
</dbReference>
<dbReference type="SUPFAM" id="SSF50998">
    <property type="entry name" value="Quinoprotein alcohol dehydrogenase-like"/>
    <property type="match status" value="1"/>
</dbReference>
<reference evidence="2 3" key="1">
    <citation type="submission" date="2019-02" db="EMBL/GenBank/DDBJ databases">
        <title>Deep-cultivation of Planctomycetes and their phenomic and genomic characterization uncovers novel biology.</title>
        <authorList>
            <person name="Wiegand S."/>
            <person name="Jogler M."/>
            <person name="Boedeker C."/>
            <person name="Pinto D."/>
            <person name="Vollmers J."/>
            <person name="Rivas-Marin E."/>
            <person name="Kohn T."/>
            <person name="Peeters S.H."/>
            <person name="Heuer A."/>
            <person name="Rast P."/>
            <person name="Oberbeckmann S."/>
            <person name="Bunk B."/>
            <person name="Jeske O."/>
            <person name="Meyerdierks A."/>
            <person name="Storesund J.E."/>
            <person name="Kallscheuer N."/>
            <person name="Luecker S."/>
            <person name="Lage O.M."/>
            <person name="Pohl T."/>
            <person name="Merkel B.J."/>
            <person name="Hornburger P."/>
            <person name="Mueller R.-W."/>
            <person name="Bruemmer F."/>
            <person name="Labrenz M."/>
            <person name="Spormann A.M."/>
            <person name="Op Den Camp H."/>
            <person name="Overmann J."/>
            <person name="Amann R."/>
            <person name="Jetten M.S.M."/>
            <person name="Mascher T."/>
            <person name="Medema M.H."/>
            <person name="Devos D.P."/>
            <person name="Kaster A.-K."/>
            <person name="Ovreas L."/>
            <person name="Rohde M."/>
            <person name="Galperin M.Y."/>
            <person name="Jogler C."/>
        </authorList>
    </citation>
    <scope>NUCLEOTIDE SEQUENCE [LARGE SCALE GENOMIC DNA]</scope>
    <source>
        <strain evidence="2 3">Pla52n</strain>
    </source>
</reference>
<dbReference type="AlphaFoldDB" id="A0A5C5ZXL6"/>
<evidence type="ECO:0000313" key="3">
    <source>
        <dbReference type="Proteomes" id="UP000320176"/>
    </source>
</evidence>
<dbReference type="InterPro" id="IPR015943">
    <property type="entry name" value="WD40/YVTN_repeat-like_dom_sf"/>
</dbReference>
<protein>
    <submittedName>
        <fullName evidence="2">Outer membrane biogenesis protein BamB</fullName>
    </submittedName>
</protein>
<feature type="domain" description="Pyrrolo-quinoline quinone repeat" evidence="1">
    <location>
        <begin position="348"/>
        <end position="475"/>
    </location>
</feature>
<dbReference type="Pfam" id="PF13360">
    <property type="entry name" value="PQQ_2"/>
    <property type="match status" value="2"/>
</dbReference>
<sequence length="773" mass="84804">MRDSNIWFTHRDSCRAGRTSVRCHDATNGRSRFAWIVIAVLVVSGFALADAQQSTAADWTYWRGPAMDGTAEATGLPDSWDPDGGEGSNVLWKREDIGGPCTPIVMNGNLYTIQRNEPGEPTEGEKVVCLNGATGETIWETSFNVWLSDVPAERIGWSSVVGDPETGYVYALGACDVFQCFDGKTGEVIWKVPLHEQYGMLSTYGGRTNFPIVHEDLVIISGIIINWGEAAKPNHRILALDKRTGAVRWFSGTRDLPYDTTYSAPSLVTIDGQRQLIMGTGDGAVWGFQPRTGKPLWHYDLSRRGIFATPLVVGNKVFCSHSEENYGDESIMGAVAALEISGTGDQTKAKELWKQFEVVCGYSEPVLVEDRLYVVDDRCKMWVFNAETGEPLIEKESFAGSRQRAALLYADGKIYVLTENGRWAIVKPTSDGYEVLNKGRVRDTGFSGSPIVADGRLYFPSTTTLYCVGTGEGKQTAQTMTESLGTETPVSEDSKIAQIQVLPAESLIQPGESIEFSVNVFNAIGQQLPTPESGVSYTVEGPAQIDGNKLTANADAQHTAAIVTATLDGVTGQARLRIVPPLPWNFTFDKLQEPPVSWVGARYRHVIRPVDGSNVLTKISTIPKGARSRAWMGPSDLSEYTIAADVRGEKAEEQLPDIGLTAHGYVLDLMGQSQQLQIRTWSAQLRMAQSVPFSWQENTWYRMKLRVDLEGEGDSTVALVRGKVWPRDVDEPEGWTVTARDESPNLAASPGLYGNAKVAELYLDNLTVTKNED</sequence>
<gene>
    <name evidence="2" type="ORF">Pla52n_62760</name>
</gene>
<dbReference type="InterPro" id="IPR002372">
    <property type="entry name" value="PQQ_rpt_dom"/>
</dbReference>
<evidence type="ECO:0000313" key="2">
    <source>
        <dbReference type="EMBL" id="TWT92402.1"/>
    </source>
</evidence>
<name>A0A5C5ZXL6_9BACT</name>